<evidence type="ECO:0000256" key="4">
    <source>
        <dbReference type="ARBA" id="ARBA00023136"/>
    </source>
</evidence>
<dbReference type="Pfam" id="PF04991">
    <property type="entry name" value="LicD"/>
    <property type="match status" value="2"/>
</dbReference>
<evidence type="ECO:0000313" key="8">
    <source>
        <dbReference type="Proteomes" id="UP000177622"/>
    </source>
</evidence>
<organism evidence="7 8">
    <name type="scientific">Penicillium arizonense</name>
    <dbReference type="NCBI Taxonomy" id="1835702"/>
    <lineage>
        <taxon>Eukaryota</taxon>
        <taxon>Fungi</taxon>
        <taxon>Dikarya</taxon>
        <taxon>Ascomycota</taxon>
        <taxon>Pezizomycotina</taxon>
        <taxon>Eurotiomycetes</taxon>
        <taxon>Eurotiomycetidae</taxon>
        <taxon>Eurotiales</taxon>
        <taxon>Aspergillaceae</taxon>
        <taxon>Penicillium</taxon>
    </lineage>
</organism>
<evidence type="ECO:0000313" key="7">
    <source>
        <dbReference type="EMBL" id="OGE51892.1"/>
    </source>
</evidence>
<keyword evidence="4" id="KW-0472">Membrane</keyword>
<evidence type="ECO:0000256" key="1">
    <source>
        <dbReference type="ARBA" id="ARBA00004167"/>
    </source>
</evidence>
<dbReference type="InterPro" id="IPR009644">
    <property type="entry name" value="FKTN/MNN4/W02B3.4-1"/>
</dbReference>
<sequence>MRSLATACWLYGLLLATIVSGVRGSTETEPDFMSVRKNVTREYKSEKKIPTEKYFHESSFHYHYDGRFANETLPESEVIPHLSALVQTYFSTMNAIGAETWIMHGTLLAWWWNQKIFPWDNDLDVQISEATIHFLAEYYNMTEHHFDLPDVDGGRAYMLDINPNYVVKSEQDTMNKIDARWIDMSSGLFIDITAVRKDENKRKNGHPEALTCKDKHHYEESDIFPLRDSTFEGVAVKIPYAYTWLLEEEYGPKALTQTTFSGHTFNGATKIWESTKRKLKRFLRQGWRGDDLPVRTSDLNPIIET</sequence>
<dbReference type="STRING" id="1835702.A0A1F5LFB3"/>
<protein>
    <recommendedName>
        <fullName evidence="6">LicD/FKTN/FKRP nucleotidyltransferase domain-containing protein</fullName>
    </recommendedName>
</protein>
<proteinExistence type="predicted"/>
<keyword evidence="3" id="KW-1133">Transmembrane helix</keyword>
<dbReference type="GO" id="GO:0016020">
    <property type="term" value="C:membrane"/>
    <property type="evidence" value="ECO:0007669"/>
    <property type="project" value="UniProtKB-SubCell"/>
</dbReference>
<comment type="subcellular location">
    <subcellularLocation>
        <location evidence="1">Membrane</location>
        <topology evidence="1">Single-pass membrane protein</topology>
    </subcellularLocation>
</comment>
<keyword evidence="2" id="KW-0812">Transmembrane</keyword>
<dbReference type="GO" id="GO:0009100">
    <property type="term" value="P:glycoprotein metabolic process"/>
    <property type="evidence" value="ECO:0007669"/>
    <property type="project" value="UniProtKB-ARBA"/>
</dbReference>
<dbReference type="PANTHER" id="PTHR15407">
    <property type="entry name" value="FUKUTIN-RELATED"/>
    <property type="match status" value="1"/>
</dbReference>
<feature type="chain" id="PRO_5009519526" description="LicD/FKTN/FKRP nucleotidyltransferase domain-containing protein" evidence="5">
    <location>
        <begin position="25"/>
        <end position="305"/>
    </location>
</feature>
<keyword evidence="5" id="KW-0732">Signal</keyword>
<evidence type="ECO:0000256" key="5">
    <source>
        <dbReference type="SAM" id="SignalP"/>
    </source>
</evidence>
<evidence type="ECO:0000256" key="3">
    <source>
        <dbReference type="ARBA" id="ARBA00022989"/>
    </source>
</evidence>
<reference evidence="7 8" key="1">
    <citation type="journal article" date="2016" name="Sci. Rep.">
        <title>Penicillium arizonense, a new, genome sequenced fungal species, reveals a high chemical diversity in secreted metabolites.</title>
        <authorList>
            <person name="Grijseels S."/>
            <person name="Nielsen J.C."/>
            <person name="Randelovic M."/>
            <person name="Nielsen J."/>
            <person name="Nielsen K.F."/>
            <person name="Workman M."/>
            <person name="Frisvad J.C."/>
        </authorList>
    </citation>
    <scope>NUCLEOTIDE SEQUENCE [LARGE SCALE GENOMIC DNA]</scope>
    <source>
        <strain evidence="7 8">CBS 141311</strain>
    </source>
</reference>
<dbReference type="PANTHER" id="PTHR15407:SF32">
    <property type="entry name" value="PROTEIN (MNN4), PUTATIVE (AFU_ORTHOLOGUE AFUA_1G03790)-RELATED"/>
    <property type="match status" value="1"/>
</dbReference>
<dbReference type="RefSeq" id="XP_022487336.1">
    <property type="nucleotide sequence ID" value="XM_022633032.1"/>
</dbReference>
<dbReference type="InterPro" id="IPR007074">
    <property type="entry name" value="LicD/FKTN/FKRP_NTP_transf"/>
</dbReference>
<feature type="domain" description="LicD/FKTN/FKRP nucleotidyltransferase" evidence="6">
    <location>
        <begin position="98"/>
        <end position="202"/>
    </location>
</feature>
<dbReference type="GeneID" id="34577766"/>
<evidence type="ECO:0000259" key="6">
    <source>
        <dbReference type="Pfam" id="PF04991"/>
    </source>
</evidence>
<dbReference type="EMBL" id="LXJU01000012">
    <property type="protein sequence ID" value="OGE51892.1"/>
    <property type="molecule type" value="Genomic_DNA"/>
</dbReference>
<keyword evidence="8" id="KW-1185">Reference proteome</keyword>
<name>A0A1F5LFB3_PENAI</name>
<evidence type="ECO:0000256" key="2">
    <source>
        <dbReference type="ARBA" id="ARBA00022692"/>
    </source>
</evidence>
<gene>
    <name evidence="7" type="ORF">PENARI_c012G10037</name>
</gene>
<dbReference type="AlphaFoldDB" id="A0A1F5LFB3"/>
<feature type="signal peptide" evidence="5">
    <location>
        <begin position="1"/>
        <end position="24"/>
    </location>
</feature>
<comment type="caution">
    <text evidence="7">The sequence shown here is derived from an EMBL/GenBank/DDBJ whole genome shotgun (WGS) entry which is preliminary data.</text>
</comment>
<dbReference type="OrthoDB" id="444255at2759"/>
<accession>A0A1F5LFB3</accession>
<dbReference type="Proteomes" id="UP000177622">
    <property type="component" value="Unassembled WGS sequence"/>
</dbReference>
<feature type="domain" description="LicD/FKTN/FKRP nucleotidyltransferase" evidence="6">
    <location>
        <begin position="211"/>
        <end position="251"/>
    </location>
</feature>